<dbReference type="InterPro" id="IPR029058">
    <property type="entry name" value="AB_hydrolase_fold"/>
</dbReference>
<proteinExistence type="predicted"/>
<dbReference type="Gene3D" id="3.40.50.1820">
    <property type="entry name" value="alpha/beta hydrolase"/>
    <property type="match status" value="1"/>
</dbReference>
<reference evidence="3 4" key="1">
    <citation type="submission" date="2024-09" db="EMBL/GenBank/DDBJ databases">
        <title>Paenibacillus zeirhizospherea sp. nov., isolated from surface of the maize (Zea mays) roots in a horticulture field, Hungary.</title>
        <authorList>
            <person name="Marton D."/>
            <person name="Farkas M."/>
            <person name="Bedics A."/>
            <person name="Toth E."/>
            <person name="Tancsics A."/>
            <person name="Boka K."/>
            <person name="Maroti G."/>
            <person name="Kriszt B."/>
            <person name="Cserhati M."/>
        </authorList>
    </citation>
    <scope>NUCLEOTIDE SEQUENCE [LARGE SCALE GENOMIC DNA]</scope>
    <source>
        <strain evidence="3 4">KCTC 33519</strain>
    </source>
</reference>
<dbReference type="Pfam" id="PF00561">
    <property type="entry name" value="Abhydrolase_1"/>
    <property type="match status" value="1"/>
</dbReference>
<dbReference type="PANTHER" id="PTHR43798:SF31">
    <property type="entry name" value="AB HYDROLASE SUPERFAMILY PROTEIN YCLE"/>
    <property type="match status" value="1"/>
</dbReference>
<protein>
    <submittedName>
        <fullName evidence="3">Alpha/beta fold hydrolase</fullName>
    </submittedName>
</protein>
<dbReference type="PRINTS" id="PR00111">
    <property type="entry name" value="ABHYDROLASE"/>
</dbReference>
<dbReference type="InterPro" id="IPR000639">
    <property type="entry name" value="Epox_hydrolase-like"/>
</dbReference>
<feature type="domain" description="AB hydrolase-1" evidence="2">
    <location>
        <begin position="23"/>
        <end position="130"/>
    </location>
</feature>
<organism evidence="3 4">
    <name type="scientific">Paenibacillus enshidis</name>
    <dbReference type="NCBI Taxonomy" id="1458439"/>
    <lineage>
        <taxon>Bacteria</taxon>
        <taxon>Bacillati</taxon>
        <taxon>Bacillota</taxon>
        <taxon>Bacilli</taxon>
        <taxon>Bacillales</taxon>
        <taxon>Paenibacillaceae</taxon>
        <taxon>Paenibacillus</taxon>
    </lineage>
</organism>
<comment type="caution">
    <text evidence="3">The sequence shown here is derived from an EMBL/GenBank/DDBJ whole genome shotgun (WGS) entry which is preliminary data.</text>
</comment>
<name>A0ABV5APW9_9BACL</name>
<dbReference type="RefSeq" id="WP_375352489.1">
    <property type="nucleotide sequence ID" value="NZ_JBHHMI010000001.1"/>
</dbReference>
<keyword evidence="1 3" id="KW-0378">Hydrolase</keyword>
<dbReference type="EMBL" id="JBHHMI010000001">
    <property type="protein sequence ID" value="MFB5265256.1"/>
    <property type="molecule type" value="Genomic_DNA"/>
</dbReference>
<evidence type="ECO:0000313" key="3">
    <source>
        <dbReference type="EMBL" id="MFB5265256.1"/>
    </source>
</evidence>
<accession>A0ABV5APW9</accession>
<gene>
    <name evidence="3" type="ORF">ACE41H_00430</name>
</gene>
<dbReference type="PANTHER" id="PTHR43798">
    <property type="entry name" value="MONOACYLGLYCEROL LIPASE"/>
    <property type="match status" value="1"/>
</dbReference>
<dbReference type="InterPro" id="IPR050266">
    <property type="entry name" value="AB_hydrolase_sf"/>
</dbReference>
<evidence type="ECO:0000313" key="4">
    <source>
        <dbReference type="Proteomes" id="UP001580346"/>
    </source>
</evidence>
<dbReference type="GO" id="GO:0016787">
    <property type="term" value="F:hydrolase activity"/>
    <property type="evidence" value="ECO:0007669"/>
    <property type="project" value="UniProtKB-KW"/>
</dbReference>
<evidence type="ECO:0000256" key="1">
    <source>
        <dbReference type="ARBA" id="ARBA00022801"/>
    </source>
</evidence>
<evidence type="ECO:0000259" key="2">
    <source>
        <dbReference type="Pfam" id="PF00561"/>
    </source>
</evidence>
<keyword evidence="4" id="KW-1185">Reference proteome</keyword>
<dbReference type="Proteomes" id="UP001580346">
    <property type="component" value="Unassembled WGS sequence"/>
</dbReference>
<dbReference type="PRINTS" id="PR00412">
    <property type="entry name" value="EPOXHYDRLASE"/>
</dbReference>
<sequence>MGRYIQAEKDVKIFVEDIGQGTPVIFVHGWPLNHLIFEYQYTFLAARGYRCIGMDLRGFGKSDAPWEGYSYDRMADDLRAVIDELQLENAMLVGYSMGGAVAVRYMARHHEHGISRLLLAVPATPSFTRRDDFQHGIEPDVLTGQLIEAAMKDRPAMLAKVGLKVIKARARPLLMVWLGSLCLQASHHGTVKAAAALRDEDLRQDLARITVPTVIFQGKKDKICEPKLAEKTCLGIRGSRIVCFENSGHALMFDEQDKFNEELLAFLKDTEM</sequence>
<dbReference type="InterPro" id="IPR000073">
    <property type="entry name" value="AB_hydrolase_1"/>
</dbReference>
<dbReference type="SUPFAM" id="SSF53474">
    <property type="entry name" value="alpha/beta-Hydrolases"/>
    <property type="match status" value="1"/>
</dbReference>